<dbReference type="EC" id="3.1.6.-" evidence="7"/>
<dbReference type="PANTHER" id="PTHR42693">
    <property type="entry name" value="ARYLSULFATASE FAMILY MEMBER"/>
    <property type="match status" value="1"/>
</dbReference>
<dbReference type="GO" id="GO:0004065">
    <property type="term" value="F:arylsulfatase activity"/>
    <property type="evidence" value="ECO:0007669"/>
    <property type="project" value="TreeGrafter"/>
</dbReference>
<comment type="PTM">
    <text evidence="5">The conversion to 3-oxoalanine (also known as C-formylglycine, FGly), of a serine or cysteine residue in prokaryotes and of a cysteine residue in eukaryotes, is critical for catalytic activity.</text>
</comment>
<protein>
    <submittedName>
        <fullName evidence="7">Arylsulfatase</fullName>
        <ecNumber evidence="7">3.1.6.-</ecNumber>
    </submittedName>
</protein>
<sequence>MIIRIYYPIIPVGKNKFLIKMNNKYPLLYMFFLPVMCPSGTKAQNPDQRPNIIYILADDIGYGDLGCYGQQKIETPNLDQLAAKGMRFTQHYSGSAVSSPSRCSLMTGLHTGHAYIRGNDELPERGDIENYLAVLADSTLEGQRPMPEGTITVASLLKQAGYTTGCVGTWCLGYPGSSSTPRKMGFDFFYGYHCQRQAHDYYPPFLWRNEHREYLPNRLLSPNQKFDATADPNKKESYEFLVSKSYAPELMLHEVLSFVKRHKERPFFLYWPTPIAHVPLQAPQRWIDYYVKKFGDESPYLGDKGYFPCRYPKATYAAMVSYMDEQVGCLVELLKECGIYENTLILFSSDDGPTHNGGVNAPWFDSAGPFKSEKGWGKGSLREGGIRVPMIVHWHDQITAGSVSDHICAFWDVLPTLGEISGYSYKKTDGISFFPTLKGNRQGVHEYLYWELPEGKGSKAIRMGKWKGYLSNIKNGNRCVELYDLETDPQEQYNLSSIYPNVVKEIEKKMKKAHTESPVTNYKL</sequence>
<accession>A0AAN3A7B7</accession>
<evidence type="ECO:0000256" key="3">
    <source>
        <dbReference type="ARBA" id="ARBA00022801"/>
    </source>
</evidence>
<dbReference type="SUPFAM" id="SSF53649">
    <property type="entry name" value="Alkaline phosphatase-like"/>
    <property type="match status" value="1"/>
</dbReference>
<dbReference type="PROSITE" id="PS00523">
    <property type="entry name" value="SULFATASE_1"/>
    <property type="match status" value="1"/>
</dbReference>
<organism evidence="7 8">
    <name type="scientific">Bacteroides ovatus (strain ATCC 8483 / DSM 1896 / JCM 5824 / BCRC 10623 / CCUG 4943 / NCTC 11153)</name>
    <dbReference type="NCBI Taxonomy" id="411476"/>
    <lineage>
        <taxon>Bacteria</taxon>
        <taxon>Pseudomonadati</taxon>
        <taxon>Bacteroidota</taxon>
        <taxon>Bacteroidia</taxon>
        <taxon>Bacteroidales</taxon>
        <taxon>Bacteroidaceae</taxon>
        <taxon>Bacteroides</taxon>
    </lineage>
</organism>
<gene>
    <name evidence="7" type="ORF">BACOVA_03124</name>
</gene>
<evidence type="ECO:0000313" key="8">
    <source>
        <dbReference type="Proteomes" id="UP000005475"/>
    </source>
</evidence>
<dbReference type="Gene3D" id="3.30.1120.10">
    <property type="match status" value="1"/>
</dbReference>
<dbReference type="AlphaFoldDB" id="A0AAN3A7B7"/>
<dbReference type="InterPro" id="IPR024607">
    <property type="entry name" value="Sulfatase_CS"/>
</dbReference>
<evidence type="ECO:0000256" key="1">
    <source>
        <dbReference type="ARBA" id="ARBA00008779"/>
    </source>
</evidence>
<evidence type="ECO:0000256" key="5">
    <source>
        <dbReference type="PIRSR" id="PIRSR600917-52"/>
    </source>
</evidence>
<keyword evidence="2" id="KW-0479">Metal-binding</keyword>
<dbReference type="Proteomes" id="UP000005475">
    <property type="component" value="Unassembled WGS sequence"/>
</dbReference>
<dbReference type="Gene3D" id="3.40.720.10">
    <property type="entry name" value="Alkaline Phosphatase, subunit A"/>
    <property type="match status" value="1"/>
</dbReference>
<dbReference type="Pfam" id="PF00884">
    <property type="entry name" value="Sulfatase"/>
    <property type="match status" value="1"/>
</dbReference>
<reference evidence="7 8" key="1">
    <citation type="submission" date="2007-03" db="EMBL/GenBank/DDBJ databases">
        <authorList>
            <person name="Fulton L."/>
            <person name="Clifton S."/>
            <person name="Fulton B."/>
            <person name="Xu J."/>
            <person name="Minx P."/>
            <person name="Pepin K.H."/>
            <person name="Johnson M."/>
            <person name="Thiruvilangam P."/>
            <person name="Bhonagiri V."/>
            <person name="Nash W.E."/>
            <person name="Mardis E.R."/>
            <person name="Wilson R.K."/>
        </authorList>
    </citation>
    <scope>NUCLEOTIDE SEQUENCE [LARGE SCALE GENOMIC DNA]</scope>
    <source>
        <strain evidence="8">ATCC 8483 / DSM 1896 / JCM 5824 / BCRC 10623 / CCUG 4943 / NCTC 11153</strain>
    </source>
</reference>
<reference evidence="8" key="2">
    <citation type="submission" date="2007-04" db="EMBL/GenBank/DDBJ databases">
        <title>Draft genome sequence of Bacteroides ovatus (ATCC 8483).</title>
        <authorList>
            <person name="Sudarsanam P."/>
            <person name="Ley R."/>
            <person name="Guruge J."/>
            <person name="Turnbaugh P.J."/>
            <person name="Mahowald M."/>
            <person name="Liep D."/>
            <person name="Gordon J."/>
        </authorList>
    </citation>
    <scope>NUCLEOTIDE SEQUENCE [LARGE SCALE GENOMIC DNA]</scope>
    <source>
        <strain evidence="8">ATCC 8483 / DSM 1896 / JCM 5824 / BCRC 10623 / CCUG 4943 / NCTC 11153</strain>
    </source>
</reference>
<dbReference type="CDD" id="cd16145">
    <property type="entry name" value="ARS_like"/>
    <property type="match status" value="1"/>
</dbReference>
<keyword evidence="4" id="KW-0106">Calcium</keyword>
<dbReference type="InterPro" id="IPR017850">
    <property type="entry name" value="Alkaline_phosphatase_core_sf"/>
</dbReference>
<dbReference type="InterPro" id="IPR050738">
    <property type="entry name" value="Sulfatase"/>
</dbReference>
<comment type="similarity">
    <text evidence="1">Belongs to the sulfatase family.</text>
</comment>
<dbReference type="EMBL" id="AAXF02000050">
    <property type="protein sequence ID" value="EDO11221.1"/>
    <property type="molecule type" value="Genomic_DNA"/>
</dbReference>
<feature type="domain" description="Sulfatase N-terminal" evidence="6">
    <location>
        <begin position="50"/>
        <end position="421"/>
    </location>
</feature>
<evidence type="ECO:0000313" key="7">
    <source>
        <dbReference type="EMBL" id="EDO11221.1"/>
    </source>
</evidence>
<dbReference type="InterPro" id="IPR000917">
    <property type="entry name" value="Sulfatase_N"/>
</dbReference>
<dbReference type="PANTHER" id="PTHR42693:SF53">
    <property type="entry name" value="ENDO-4-O-SULFATASE"/>
    <property type="match status" value="1"/>
</dbReference>
<feature type="modified residue" description="3-oxoalanine (Ser)" evidence="5">
    <location>
        <position position="98"/>
    </location>
</feature>
<keyword evidence="3 7" id="KW-0378">Hydrolase</keyword>
<name>A0AAN3A7B7_BACO1</name>
<proteinExistence type="inferred from homology"/>
<comment type="caution">
    <text evidence="7">The sequence shown here is derived from an EMBL/GenBank/DDBJ whole genome shotgun (WGS) entry which is preliminary data.</text>
</comment>
<evidence type="ECO:0000259" key="6">
    <source>
        <dbReference type="Pfam" id="PF00884"/>
    </source>
</evidence>
<evidence type="ECO:0000256" key="4">
    <source>
        <dbReference type="ARBA" id="ARBA00022837"/>
    </source>
</evidence>
<dbReference type="GO" id="GO:0046872">
    <property type="term" value="F:metal ion binding"/>
    <property type="evidence" value="ECO:0007669"/>
    <property type="project" value="UniProtKB-KW"/>
</dbReference>
<evidence type="ECO:0000256" key="2">
    <source>
        <dbReference type="ARBA" id="ARBA00022723"/>
    </source>
</evidence>